<evidence type="ECO:0000313" key="5">
    <source>
        <dbReference type="EMBL" id="CUS14666.1"/>
    </source>
</evidence>
<feature type="coiled-coil region" evidence="2">
    <location>
        <begin position="685"/>
        <end position="712"/>
    </location>
</feature>
<dbReference type="Gene3D" id="1.25.40.280">
    <property type="entry name" value="alix/aip1 like domains"/>
    <property type="match status" value="1"/>
</dbReference>
<dbReference type="InterPro" id="IPR038499">
    <property type="entry name" value="BRO1_sf"/>
</dbReference>
<gene>
    <name evidence="5" type="ORF">GSTUAT00001191001</name>
</gene>
<dbReference type="EMBL" id="LN890956">
    <property type="protein sequence ID" value="CUS14666.1"/>
    <property type="molecule type" value="Genomic_DNA"/>
</dbReference>
<feature type="region of interest" description="Disordered" evidence="3">
    <location>
        <begin position="765"/>
        <end position="833"/>
    </location>
</feature>
<feature type="compositionally biased region" description="Pro residues" evidence="3">
    <location>
        <begin position="813"/>
        <end position="828"/>
    </location>
</feature>
<sequence>MTSYAPSRLKLSRSQRPTAKQILMFPSKVPFRKSAPLQLSTAVRQYISTKYDQHPDMFTTDLAAIDKLRNDAINVQEAHVSGVMKISAYAAQLQWISGKFPIDIGADFTWYPALGYNTQRPVTQNNLQFERANVLYNLGSLYSQLASSSPRTAQGLKTACNYFCAAAGVFTYLKKGVLPELRSTPPEDMDEGTLESLEMLMLAQAQECFWLKAVVDEHKDSLVAKLATMVSDFYDLAGEFGKKSDSISSEWMHHLSAKHHHFAAAAQYRAACDCLERSLYGEEVARLKDSLDAVNEALREARYLNKIVLGDLQGLKAKVTETLKGAEKDNDLLYFQTVPPASELPKIPRAPMVEPRIPKEISGATGLLSEGGAYGPPLFSKLVPFAVHQAASIYAERRDRLINNVLADKLESLTNKLHELLRSLNLPGSLQALEKPLGLPPGLMSHAEEIKQQGGVATLLRSMDDISKLKANDNAMYQEAVEMLDTEAAEDERARGKHGTDRWHREPSSQAASKLIASVQEYAGILKSADNSDGLVRVKLNECEKSLRLLGGDIHSLQDFVPNSSRASLTPKMEREVAKLRQCLNEISRLESRRRRKIESLREKAKADDITNAILAEAARLERESPLQKLEPVHFEPLFESRLAAKYDGENTLLNEEAEVQKDIISRTQEANASFSACRKVDSSLKEREQALQTLENAHSKYREILDNLNAGRKFYNDLAKLLARFRDECKDFVYQRRMEAGQFEVEITNAMQSVRLSQTPILQPTTQNRHHNHPPPLQQKPQQAQQQMPPQPPLLPSVVQHQQRQLASGTPLPAPVPTRAAIPPPSPGLWKGDATTAIRFAGEPSKR</sequence>
<dbReference type="AlphaFoldDB" id="A0A292Q4E0"/>
<reference evidence="5" key="1">
    <citation type="submission" date="2015-10" db="EMBL/GenBank/DDBJ databases">
        <authorList>
            <person name="Regsiter A."/>
            <person name="william w."/>
        </authorList>
    </citation>
    <scope>NUCLEOTIDE SEQUENCE</scope>
    <source>
        <strain evidence="5">Montdore</strain>
    </source>
</reference>
<accession>A0A292Q4E0</accession>
<dbReference type="PROSITE" id="PS51180">
    <property type="entry name" value="BRO1"/>
    <property type="match status" value="1"/>
</dbReference>
<dbReference type="SMART" id="SM01041">
    <property type="entry name" value="BRO1"/>
    <property type="match status" value="1"/>
</dbReference>
<dbReference type="Pfam" id="PF03097">
    <property type="entry name" value="BRO1"/>
    <property type="match status" value="1"/>
</dbReference>
<dbReference type="PANTHER" id="PTHR23030:SF39">
    <property type="entry name" value="PROGRAMMED CELL DEATH 6-INTERACTING PROTEIN"/>
    <property type="match status" value="1"/>
</dbReference>
<dbReference type="CDD" id="cd09241">
    <property type="entry name" value="BRO1_ScRim20-like"/>
    <property type="match status" value="1"/>
</dbReference>
<evidence type="ECO:0000256" key="3">
    <source>
        <dbReference type="SAM" id="MobiDB-lite"/>
    </source>
</evidence>
<dbReference type="PANTHER" id="PTHR23030">
    <property type="entry name" value="PCD6 INTERACTING PROTEIN-RELATED"/>
    <property type="match status" value="1"/>
</dbReference>
<dbReference type="Gene3D" id="1.20.140.50">
    <property type="entry name" value="alix/aip1 like domains"/>
    <property type="match status" value="1"/>
</dbReference>
<proteinExistence type="inferred from homology"/>
<evidence type="ECO:0000313" key="6">
    <source>
        <dbReference type="Proteomes" id="UP001412239"/>
    </source>
</evidence>
<evidence type="ECO:0000256" key="2">
    <source>
        <dbReference type="SAM" id="Coils"/>
    </source>
</evidence>
<feature type="domain" description="BRO1" evidence="4">
    <location>
        <begin position="21"/>
        <end position="417"/>
    </location>
</feature>
<evidence type="ECO:0000259" key="4">
    <source>
        <dbReference type="PROSITE" id="PS51180"/>
    </source>
</evidence>
<dbReference type="GO" id="GO:0005768">
    <property type="term" value="C:endosome"/>
    <property type="evidence" value="ECO:0007669"/>
    <property type="project" value="TreeGrafter"/>
</dbReference>
<dbReference type="Pfam" id="PF13949">
    <property type="entry name" value="ALIX_LYPXL_bnd"/>
    <property type="match status" value="1"/>
</dbReference>
<dbReference type="InterPro" id="IPR025304">
    <property type="entry name" value="ALIX_V_dom"/>
</dbReference>
<name>A0A292Q4E0_9PEZI</name>
<organism evidence="5 6">
    <name type="scientific">Tuber aestivum</name>
    <name type="common">summer truffle</name>
    <dbReference type="NCBI Taxonomy" id="59557"/>
    <lineage>
        <taxon>Eukaryota</taxon>
        <taxon>Fungi</taxon>
        <taxon>Dikarya</taxon>
        <taxon>Ascomycota</taxon>
        <taxon>Pezizomycotina</taxon>
        <taxon>Pezizomycetes</taxon>
        <taxon>Pezizales</taxon>
        <taxon>Tuberaceae</taxon>
        <taxon>Tuber</taxon>
    </lineage>
</organism>
<keyword evidence="2" id="KW-0175">Coiled coil</keyword>
<protein>
    <recommendedName>
        <fullName evidence="4">BRO1 domain-containing protein</fullName>
    </recommendedName>
</protein>
<dbReference type="InterPro" id="IPR004328">
    <property type="entry name" value="BRO1_dom"/>
</dbReference>
<feature type="compositionally biased region" description="Low complexity" evidence="3">
    <location>
        <begin position="780"/>
        <end position="789"/>
    </location>
</feature>
<evidence type="ECO:0000256" key="1">
    <source>
        <dbReference type="ARBA" id="ARBA00038154"/>
    </source>
</evidence>
<keyword evidence="6" id="KW-1185">Reference proteome</keyword>
<comment type="similarity">
    <text evidence="1">Belongs to the palA/RIM20 family.</text>
</comment>
<dbReference type="Proteomes" id="UP001412239">
    <property type="component" value="Unassembled WGS sequence"/>
</dbReference>
<dbReference type="Gene3D" id="1.20.120.560">
    <property type="entry name" value="alix/aip1 in complex with the ypdl late domain"/>
    <property type="match status" value="1"/>
</dbReference>